<evidence type="ECO:0000313" key="3">
    <source>
        <dbReference type="Proteomes" id="UP000304914"/>
    </source>
</evidence>
<dbReference type="InterPro" id="IPR003425">
    <property type="entry name" value="CCB3/YggT"/>
</dbReference>
<dbReference type="Proteomes" id="UP000304914">
    <property type="component" value="Chromosome"/>
</dbReference>
<keyword evidence="1" id="KW-0472">Membrane</keyword>
<dbReference type="Pfam" id="PF02325">
    <property type="entry name" value="CCB3_YggT"/>
    <property type="match status" value="1"/>
</dbReference>
<proteinExistence type="predicted"/>
<protein>
    <submittedName>
        <fullName evidence="2">Membrane protein</fullName>
    </submittedName>
</protein>
<dbReference type="GO" id="GO:0016020">
    <property type="term" value="C:membrane"/>
    <property type="evidence" value="ECO:0007669"/>
    <property type="project" value="InterPro"/>
</dbReference>
<name>A0A4U9YY54_9STRE</name>
<gene>
    <name evidence="2" type="ORF">NCTC5385_01615</name>
</gene>
<evidence type="ECO:0000256" key="1">
    <source>
        <dbReference type="SAM" id="Phobius"/>
    </source>
</evidence>
<reference evidence="2 3" key="1">
    <citation type="submission" date="2019-05" db="EMBL/GenBank/DDBJ databases">
        <authorList>
            <consortium name="Pathogen Informatics"/>
        </authorList>
    </citation>
    <scope>NUCLEOTIDE SEQUENCE [LARGE SCALE GENOMIC DNA]</scope>
    <source>
        <strain evidence="2 3">NCTC5385</strain>
    </source>
</reference>
<dbReference type="EMBL" id="LR594035">
    <property type="protein sequence ID" value="VTS32453.1"/>
    <property type="molecule type" value="Genomic_DNA"/>
</dbReference>
<keyword evidence="1" id="KW-0812">Transmembrane</keyword>
<organism evidence="2 3">
    <name type="scientific">Streptococcus pseudoporcinus</name>
    <dbReference type="NCBI Taxonomy" id="361101"/>
    <lineage>
        <taxon>Bacteria</taxon>
        <taxon>Bacillati</taxon>
        <taxon>Bacillota</taxon>
        <taxon>Bacilli</taxon>
        <taxon>Lactobacillales</taxon>
        <taxon>Streptococcaceae</taxon>
        <taxon>Streptococcus</taxon>
    </lineage>
</organism>
<dbReference type="AlphaFoldDB" id="A0A4U9YY54"/>
<sequence>MMIVILVIVLNLIKVYSYLLLGYALLSWFPGAYDTWLGRFVCQLVEPILQPFRKLPLQFAGIDFTVFVVMIALNFLSNFLIRLLVG</sequence>
<dbReference type="STRING" id="873448.STRPO_1926"/>
<feature type="transmembrane region" description="Helical" evidence="1">
    <location>
        <begin position="64"/>
        <end position="85"/>
    </location>
</feature>
<evidence type="ECO:0000313" key="2">
    <source>
        <dbReference type="EMBL" id="VTS32453.1"/>
    </source>
</evidence>
<keyword evidence="1" id="KW-1133">Transmembrane helix</keyword>
<accession>A0A4U9YY54</accession>